<reference evidence="1" key="1">
    <citation type="submission" date="2017-08" db="EMBL/GenBank/DDBJ databases">
        <title>Assembly of the North American Bullfrog Genome.</title>
        <authorList>
            <person name="Warren R.L."/>
            <person name="Vandervalk B.P."/>
            <person name="Kucuk E."/>
            <person name="Birol I."/>
            <person name="Helbing C."/>
            <person name="Pandoh P."/>
            <person name="Behsaz B."/>
            <person name="Mohamadi H."/>
            <person name="Chu J."/>
            <person name="Jackman S."/>
            <person name="Hammond S.A."/>
            <person name="Veldhoen N."/>
            <person name="Kirk H."/>
            <person name="Zhao Y."/>
            <person name="Coope R."/>
            <person name="Pleasance S."/>
            <person name="Moore R."/>
            <person name="Holt R."/>
        </authorList>
    </citation>
    <scope>NUCLEOTIDE SEQUENCE</scope>
    <source>
        <strain evidence="1">Bruno</strain>
        <tissue evidence="1">Liver</tissue>
    </source>
</reference>
<protein>
    <submittedName>
        <fullName evidence="1">Uncharacterized protein</fullName>
    </submittedName>
</protein>
<sequence>MSLAGKGLTLGGDQGVKCVFSHKLHTQISVLALVHAITTGHAHWVPRRAAGARTHPLAATKGKDVPIRDFAQESHCAAVYLREPVRNRLTPH</sequence>
<evidence type="ECO:0000313" key="1">
    <source>
        <dbReference type="EMBL" id="PIO29164.1"/>
    </source>
</evidence>
<proteinExistence type="predicted"/>
<accession>A0A2G9RMR9</accession>
<organism evidence="1">
    <name type="scientific">Aquarana catesbeiana</name>
    <name type="common">American bullfrog</name>
    <name type="synonym">Rana catesbeiana</name>
    <dbReference type="NCBI Taxonomy" id="8400"/>
    <lineage>
        <taxon>Eukaryota</taxon>
        <taxon>Metazoa</taxon>
        <taxon>Chordata</taxon>
        <taxon>Craniata</taxon>
        <taxon>Vertebrata</taxon>
        <taxon>Euteleostomi</taxon>
        <taxon>Amphibia</taxon>
        <taxon>Batrachia</taxon>
        <taxon>Anura</taxon>
        <taxon>Neobatrachia</taxon>
        <taxon>Ranoidea</taxon>
        <taxon>Ranidae</taxon>
        <taxon>Aquarana</taxon>
    </lineage>
</organism>
<dbReference type="AlphaFoldDB" id="A0A2G9RMR9"/>
<name>A0A2G9RMR9_AQUCT</name>
<dbReference type="EMBL" id="KV935751">
    <property type="protein sequence ID" value="PIO29164.1"/>
    <property type="molecule type" value="Genomic_DNA"/>
</dbReference>
<gene>
    <name evidence="1" type="ORF">AB205_0121140</name>
</gene>